<name>A0A1Q3AGW1_ZYGRO</name>
<dbReference type="GO" id="GO:0006888">
    <property type="term" value="P:endoplasmic reticulum to Golgi vesicle-mediated transport"/>
    <property type="evidence" value="ECO:0007669"/>
    <property type="project" value="InterPro"/>
</dbReference>
<comment type="caution">
    <text evidence="1">The sequence shown here is derived from an EMBL/GenBank/DDBJ whole genome shotgun (WGS) entry which is preliminary data.</text>
</comment>
<gene>
    <name evidence="1" type="ORF">ZYGR_0AS02340</name>
</gene>
<sequence length="167" mass="19173">MEKDSEPLERESVGSESTVAFRPCFISLIDEFDKPLLVYVPGQDEQEVNEVLKYNVFSNMSLDYFDSPLFDWVSLESQPTVKLFFQLEGVAVFGMLIKPTGLKIVIGFPQESYDSEVHEQEIREIFQRVKKIYLRVKLNPFANLSSGGSTSREEIVQKLEAKFNAEF</sequence>
<proteinExistence type="predicted"/>
<evidence type="ECO:0000313" key="2">
    <source>
        <dbReference type="Proteomes" id="UP000187013"/>
    </source>
</evidence>
<dbReference type="Proteomes" id="UP000187013">
    <property type="component" value="Unassembled WGS sequence"/>
</dbReference>
<accession>A0A1Q3AGW1</accession>
<reference evidence="1 2" key="1">
    <citation type="submission" date="2016-08" db="EMBL/GenBank/DDBJ databases">
        <title>Draft genome sequence of allopolyploid Zygosaccharomyces rouxii.</title>
        <authorList>
            <person name="Watanabe J."/>
            <person name="Uehara K."/>
            <person name="Mogi Y."/>
            <person name="Tsukioka Y."/>
        </authorList>
    </citation>
    <scope>NUCLEOTIDE SEQUENCE [LARGE SCALE GENOMIC DNA]</scope>
    <source>
        <strain evidence="1 2">NBRC 110957</strain>
    </source>
</reference>
<dbReference type="InterPro" id="IPR006722">
    <property type="entry name" value="Sedlin"/>
</dbReference>
<dbReference type="Gene3D" id="3.30.450.70">
    <property type="match status" value="1"/>
</dbReference>
<dbReference type="AlphaFoldDB" id="A0A1Q3AGW1"/>
<protein>
    <submittedName>
        <fullName evidence="1">Uncharacterized protein</fullName>
    </submittedName>
</protein>
<dbReference type="SUPFAM" id="SSF64356">
    <property type="entry name" value="SNARE-like"/>
    <property type="match status" value="1"/>
</dbReference>
<dbReference type="Pfam" id="PF04628">
    <property type="entry name" value="Sedlin_N"/>
    <property type="match status" value="1"/>
</dbReference>
<dbReference type="EMBL" id="BDGX01000045">
    <property type="protein sequence ID" value="GAV54911.1"/>
    <property type="molecule type" value="Genomic_DNA"/>
</dbReference>
<dbReference type="OrthoDB" id="18320at2759"/>
<dbReference type="InterPro" id="IPR011012">
    <property type="entry name" value="Longin-like_dom_sf"/>
</dbReference>
<evidence type="ECO:0000313" key="1">
    <source>
        <dbReference type="EMBL" id="GAV54911.1"/>
    </source>
</evidence>
<dbReference type="GO" id="GO:0005737">
    <property type="term" value="C:cytoplasm"/>
    <property type="evidence" value="ECO:0007669"/>
    <property type="project" value="GOC"/>
</dbReference>
<organism evidence="1 2">
    <name type="scientific">Zygosaccharomyces rouxii</name>
    <dbReference type="NCBI Taxonomy" id="4956"/>
    <lineage>
        <taxon>Eukaryota</taxon>
        <taxon>Fungi</taxon>
        <taxon>Dikarya</taxon>
        <taxon>Ascomycota</taxon>
        <taxon>Saccharomycotina</taxon>
        <taxon>Saccharomycetes</taxon>
        <taxon>Saccharomycetales</taxon>
        <taxon>Saccharomycetaceae</taxon>
        <taxon>Zygosaccharomyces</taxon>
    </lineage>
</organism>